<comment type="caution">
    <text evidence="1">The sequence shown here is derived from an EMBL/GenBank/DDBJ whole genome shotgun (WGS) entry which is preliminary data.</text>
</comment>
<evidence type="ECO:0000313" key="2">
    <source>
        <dbReference type="Proteomes" id="UP000435802"/>
    </source>
</evidence>
<dbReference type="Proteomes" id="UP000435802">
    <property type="component" value="Unassembled WGS sequence"/>
</dbReference>
<name>A0A6N8SGJ5_9HYPH</name>
<dbReference type="AlphaFoldDB" id="A0A6N8SGJ5"/>
<protein>
    <submittedName>
        <fullName evidence="1">Uncharacterized protein</fullName>
    </submittedName>
</protein>
<accession>A0A6N8SGJ5</accession>
<keyword evidence="2" id="KW-1185">Reference proteome</keyword>
<gene>
    <name evidence="1" type="ORF">GR138_22380</name>
</gene>
<proteinExistence type="predicted"/>
<reference evidence="1 2" key="1">
    <citation type="submission" date="2019-12" db="EMBL/GenBank/DDBJ databases">
        <title>Shinella kummerowiae sp. nov., a symbiotic bacterium isolated from root nodules of the herbal legume Kummerowia stipulacea.</title>
        <authorList>
            <person name="Gao J."/>
        </authorList>
    </citation>
    <scope>NUCLEOTIDE SEQUENCE [LARGE SCALE GENOMIC DNA]</scope>
    <source>
        <strain evidence="1 2">CCBAU 25048</strain>
    </source>
</reference>
<dbReference type="OrthoDB" id="8398417at2"/>
<evidence type="ECO:0000313" key="1">
    <source>
        <dbReference type="EMBL" id="MXN47959.1"/>
    </source>
</evidence>
<dbReference type="RefSeq" id="WP_160861470.1">
    <property type="nucleotide sequence ID" value="NZ_WUMK01000009.1"/>
</dbReference>
<dbReference type="EMBL" id="WUMK01000009">
    <property type="protein sequence ID" value="MXN47959.1"/>
    <property type="molecule type" value="Genomic_DNA"/>
</dbReference>
<organism evidence="1 2">
    <name type="scientific">Shinella kummerowiae</name>
    <dbReference type="NCBI Taxonomy" id="417745"/>
    <lineage>
        <taxon>Bacteria</taxon>
        <taxon>Pseudomonadati</taxon>
        <taxon>Pseudomonadota</taxon>
        <taxon>Alphaproteobacteria</taxon>
        <taxon>Hyphomicrobiales</taxon>
        <taxon>Rhizobiaceae</taxon>
        <taxon>Shinella</taxon>
    </lineage>
</organism>
<sequence length="68" mass="7505">MLKIFSRLAEALRAEADAADTPVWMRDPLSHPDIETMDARALGDLPFGLFRAPRLSPDNTSQSCIHPA</sequence>